<name>A0A0F7KGR0_9PROT</name>
<protein>
    <submittedName>
        <fullName evidence="1">Uncharacterized protein</fullName>
    </submittedName>
</protein>
<sequence length="281" mass="32663">MSLLWRDRIQVFFAPGRVDMVRTFRGTKSRQSPRISQVHGYPQDTAMWKRSLQQLEQMIEKENTASSLKGAELIITLSNHFIRYVVVSPQQEITGPAELFAYANFRMREVYGERVEDWVVSISDEHPYQGTLCAAITRDLYSEFEALVSRHRMKLRRIEPYLTAAFDQWCKSFNDKRFWFVVIEPERLCMILFSNSEWKGIRNQRVVHSIETELLAALEQEAINSGYREPIEQVYLLAPENPDLNLPSDKGWQFAYLPTEKIPVPLHFPSFSVADSEAGHA</sequence>
<keyword evidence="3" id="KW-1185">Reference proteome</keyword>
<reference evidence="1 3" key="2">
    <citation type="journal article" date="2016" name="Genome Announc.">
        <title>Genome Sequence of Nitrosomonas communis Strain Nm2, a Mesophilic Ammonia-Oxidizing Bacterium Isolated from Mediterranean Soil.</title>
        <authorList>
            <person name="Kozlowski J.A."/>
            <person name="Kits K.D."/>
            <person name="Stein L.Y."/>
        </authorList>
    </citation>
    <scope>NUCLEOTIDE SEQUENCE [LARGE SCALE GENOMIC DNA]</scope>
    <source>
        <strain evidence="1 3">Nm2</strain>
    </source>
</reference>
<dbReference type="KEGG" id="nco:AAW31_09555"/>
<dbReference type="PATRIC" id="fig|44574.3.peg.2328"/>
<proteinExistence type="predicted"/>
<dbReference type="Proteomes" id="UP000034156">
    <property type="component" value="Chromosome"/>
</dbReference>
<evidence type="ECO:0000313" key="3">
    <source>
        <dbReference type="Proteomes" id="UP000034156"/>
    </source>
</evidence>
<dbReference type="AlphaFoldDB" id="A0A0F7KGR0"/>
<dbReference type="Proteomes" id="UP000324176">
    <property type="component" value="Unassembled WGS sequence"/>
</dbReference>
<reference evidence="3" key="1">
    <citation type="submission" date="2015-05" db="EMBL/GenBank/DDBJ databases">
        <title>Draft genome of Nitrosomonas communis strain Nm2.</title>
        <authorList>
            <person name="Kozlowski J.A."/>
            <person name="Kits K.D."/>
            <person name="Stein L.Y."/>
        </authorList>
    </citation>
    <scope>NUCLEOTIDE SEQUENCE [LARGE SCALE GENOMIC DNA]</scope>
    <source>
        <strain evidence="3">Nm2</strain>
    </source>
</reference>
<dbReference type="RefSeq" id="WP_046850071.1">
    <property type="nucleotide sequence ID" value="NZ_CP011451.1"/>
</dbReference>
<reference evidence="2 4" key="3">
    <citation type="submission" date="2019-07" db="EMBL/GenBank/DDBJ databases">
        <title>Active sludge and wastewater microbial communities from Klosterneuburg, Austria.</title>
        <authorList>
            <person name="Wagner M."/>
        </authorList>
    </citation>
    <scope>NUCLEOTIDE SEQUENCE [LARGE SCALE GENOMIC DNA]</scope>
    <source>
        <strain evidence="2 4">Nm2</strain>
    </source>
</reference>
<dbReference type="EMBL" id="VNHT01000008">
    <property type="protein sequence ID" value="TYP91615.1"/>
    <property type="molecule type" value="Genomic_DNA"/>
</dbReference>
<gene>
    <name evidence="1" type="ORF">AAW31_09555</name>
    <name evidence="2" type="ORF">BCL69_100843</name>
</gene>
<accession>A0A0F7KGR0</accession>
<evidence type="ECO:0000313" key="4">
    <source>
        <dbReference type="Proteomes" id="UP000324176"/>
    </source>
</evidence>
<evidence type="ECO:0000313" key="1">
    <source>
        <dbReference type="EMBL" id="AKH38004.1"/>
    </source>
</evidence>
<dbReference type="EMBL" id="CP011451">
    <property type="protein sequence ID" value="AKH38004.1"/>
    <property type="molecule type" value="Genomic_DNA"/>
</dbReference>
<dbReference type="OrthoDB" id="9178860at2"/>
<evidence type="ECO:0000313" key="2">
    <source>
        <dbReference type="EMBL" id="TYP91615.1"/>
    </source>
</evidence>
<organism evidence="1 3">
    <name type="scientific">Nitrosomonas communis</name>
    <dbReference type="NCBI Taxonomy" id="44574"/>
    <lineage>
        <taxon>Bacteria</taxon>
        <taxon>Pseudomonadati</taxon>
        <taxon>Pseudomonadota</taxon>
        <taxon>Betaproteobacteria</taxon>
        <taxon>Nitrosomonadales</taxon>
        <taxon>Nitrosomonadaceae</taxon>
        <taxon>Nitrosomonas</taxon>
    </lineage>
</organism>